<feature type="compositionally biased region" description="Acidic residues" evidence="1">
    <location>
        <begin position="151"/>
        <end position="160"/>
    </location>
</feature>
<keyword evidence="2" id="KW-1133">Transmembrane helix</keyword>
<accession>A0A8J4BNB6</accession>
<dbReference type="Proteomes" id="UP000747399">
    <property type="component" value="Unassembled WGS sequence"/>
</dbReference>
<sequence>MSRHMHSVRVIKRMASANSRSSLCGLAAVTGALLPQTVYSCTSPFWFAFPSNHLNRSPVGLGGSRLAHTAQGRFLPSSAFASFHPCIPSSVAPARALYGGATAGGAPRAAEGLRDTAQMVRDEQPGTASPGNRAVEQQPQPQKQPQKQQEEGWDGEEDLESVPLDPNAETPDAMFITAGAAISAIVAVLIAGLGIFGTFYAGFVINQITKELQAAGARSKTPATANTSSPPATPTSTQEHQVTTTPRVGLAGAKPSDVSTSPSDQTAHLRTPEAVLGSQPTEARTRDSSPNTSLPAVALNRSLGPRPERATWLSWLGSGFGWWKRRPNPRESPTEPERLPVGPG</sequence>
<gene>
    <name evidence="3" type="ORF">Vafri_16421</name>
</gene>
<reference evidence="3" key="1">
    <citation type="journal article" date="2021" name="Proc. Natl. Acad. Sci. U.S.A.">
        <title>Three genomes in the algal genus Volvox reveal the fate of a haploid sex-determining region after a transition to homothallism.</title>
        <authorList>
            <person name="Yamamoto K."/>
            <person name="Hamaji T."/>
            <person name="Kawai-Toyooka H."/>
            <person name="Matsuzaki R."/>
            <person name="Takahashi F."/>
            <person name="Nishimura Y."/>
            <person name="Kawachi M."/>
            <person name="Noguchi H."/>
            <person name="Minakuchi Y."/>
            <person name="Umen J.G."/>
            <person name="Toyoda A."/>
            <person name="Nozaki H."/>
        </authorList>
    </citation>
    <scope>NUCLEOTIDE SEQUENCE</scope>
    <source>
        <strain evidence="3">NIES-3780</strain>
    </source>
</reference>
<proteinExistence type="predicted"/>
<feature type="compositionally biased region" description="Polar residues" evidence="1">
    <location>
        <begin position="278"/>
        <end position="294"/>
    </location>
</feature>
<protein>
    <recommendedName>
        <fullName evidence="5">Transmembrane protein</fullName>
    </recommendedName>
</protein>
<keyword evidence="4" id="KW-1185">Reference proteome</keyword>
<comment type="caution">
    <text evidence="3">The sequence shown here is derived from an EMBL/GenBank/DDBJ whole genome shotgun (WGS) entry which is preliminary data.</text>
</comment>
<evidence type="ECO:0008006" key="5">
    <source>
        <dbReference type="Google" id="ProtNLM"/>
    </source>
</evidence>
<feature type="compositionally biased region" description="Polar residues" evidence="1">
    <location>
        <begin position="257"/>
        <end position="268"/>
    </location>
</feature>
<keyword evidence="2" id="KW-0472">Membrane</keyword>
<organism evidence="3 4">
    <name type="scientific">Volvox africanus</name>
    <dbReference type="NCBI Taxonomy" id="51714"/>
    <lineage>
        <taxon>Eukaryota</taxon>
        <taxon>Viridiplantae</taxon>
        <taxon>Chlorophyta</taxon>
        <taxon>core chlorophytes</taxon>
        <taxon>Chlorophyceae</taxon>
        <taxon>CS clade</taxon>
        <taxon>Chlamydomonadales</taxon>
        <taxon>Volvocaceae</taxon>
        <taxon>Volvox</taxon>
    </lineage>
</organism>
<feature type="transmembrane region" description="Helical" evidence="2">
    <location>
        <begin position="173"/>
        <end position="203"/>
    </location>
</feature>
<feature type="compositionally biased region" description="Low complexity" evidence="1">
    <location>
        <begin position="136"/>
        <end position="147"/>
    </location>
</feature>
<evidence type="ECO:0000256" key="1">
    <source>
        <dbReference type="SAM" id="MobiDB-lite"/>
    </source>
</evidence>
<feature type="region of interest" description="Disordered" evidence="1">
    <location>
        <begin position="121"/>
        <end position="168"/>
    </location>
</feature>
<evidence type="ECO:0000313" key="3">
    <source>
        <dbReference type="EMBL" id="GIL62154.1"/>
    </source>
</evidence>
<evidence type="ECO:0000313" key="4">
    <source>
        <dbReference type="Proteomes" id="UP000747399"/>
    </source>
</evidence>
<name>A0A8J4BNB6_9CHLO</name>
<feature type="region of interest" description="Disordered" evidence="1">
    <location>
        <begin position="322"/>
        <end position="344"/>
    </location>
</feature>
<feature type="compositionally biased region" description="Low complexity" evidence="1">
    <location>
        <begin position="221"/>
        <end position="237"/>
    </location>
</feature>
<dbReference type="AlphaFoldDB" id="A0A8J4BNB6"/>
<feature type="region of interest" description="Disordered" evidence="1">
    <location>
        <begin position="219"/>
        <end position="308"/>
    </location>
</feature>
<feature type="compositionally biased region" description="Basic and acidic residues" evidence="1">
    <location>
        <begin position="328"/>
        <end position="338"/>
    </location>
</feature>
<dbReference type="EMBL" id="BNCO01000049">
    <property type="protein sequence ID" value="GIL62154.1"/>
    <property type="molecule type" value="Genomic_DNA"/>
</dbReference>
<evidence type="ECO:0000256" key="2">
    <source>
        <dbReference type="SAM" id="Phobius"/>
    </source>
</evidence>
<keyword evidence="2" id="KW-0812">Transmembrane</keyword>